<evidence type="ECO:0000256" key="6">
    <source>
        <dbReference type="ARBA" id="ARBA00030668"/>
    </source>
</evidence>
<organism evidence="11 12">
    <name type="scientific">Clostridium taeniosporum</name>
    <dbReference type="NCBI Taxonomy" id="394958"/>
    <lineage>
        <taxon>Bacteria</taxon>
        <taxon>Bacillati</taxon>
        <taxon>Bacillota</taxon>
        <taxon>Clostridia</taxon>
        <taxon>Eubacteriales</taxon>
        <taxon>Clostridiaceae</taxon>
        <taxon>Clostridium</taxon>
    </lineage>
</organism>
<evidence type="ECO:0000256" key="7">
    <source>
        <dbReference type="PROSITE-ProRule" id="PRU01331"/>
    </source>
</evidence>
<dbReference type="GO" id="GO:0016020">
    <property type="term" value="C:membrane"/>
    <property type="evidence" value="ECO:0007669"/>
    <property type="project" value="TreeGrafter"/>
</dbReference>
<dbReference type="PROSITE" id="PS51987">
    <property type="entry name" value="GS_CATALYTIC"/>
    <property type="match status" value="1"/>
</dbReference>
<evidence type="ECO:0000313" key="12">
    <source>
        <dbReference type="Proteomes" id="UP000094652"/>
    </source>
</evidence>
<dbReference type="InterPro" id="IPR014746">
    <property type="entry name" value="Gln_synth/guanido_kin_cat_dom"/>
</dbReference>
<evidence type="ECO:0000256" key="3">
    <source>
        <dbReference type="ARBA" id="ARBA00012937"/>
    </source>
</evidence>
<feature type="coiled-coil region" evidence="9">
    <location>
        <begin position="599"/>
        <end position="626"/>
    </location>
</feature>
<dbReference type="GO" id="GO:0019740">
    <property type="term" value="P:nitrogen utilization"/>
    <property type="evidence" value="ECO:0007669"/>
    <property type="project" value="TreeGrafter"/>
</dbReference>
<dbReference type="GO" id="GO:0005737">
    <property type="term" value="C:cytoplasm"/>
    <property type="evidence" value="ECO:0007669"/>
    <property type="project" value="UniProtKB-SubCell"/>
</dbReference>
<accession>A0A1D7XNJ3</accession>
<keyword evidence="12" id="KW-1185">Reference proteome</keyword>
<keyword evidence="9" id="KW-0175">Coiled coil</keyword>
<name>A0A1D7XNJ3_9CLOT</name>
<dbReference type="PANTHER" id="PTHR43407:SF1">
    <property type="entry name" value="LENGSIN"/>
    <property type="match status" value="1"/>
</dbReference>
<evidence type="ECO:0000256" key="5">
    <source>
        <dbReference type="ARBA" id="ARBA00022490"/>
    </source>
</evidence>
<evidence type="ECO:0000256" key="9">
    <source>
        <dbReference type="SAM" id="Coils"/>
    </source>
</evidence>
<dbReference type="STRING" id="394958.BGI42_00275"/>
<dbReference type="Proteomes" id="UP000094652">
    <property type="component" value="Chromosome"/>
</dbReference>
<proteinExistence type="inferred from homology"/>
<dbReference type="EC" id="6.3.1.2" evidence="3"/>
<evidence type="ECO:0000256" key="4">
    <source>
        <dbReference type="ARBA" id="ARBA00021364"/>
    </source>
</evidence>
<dbReference type="OrthoDB" id="9807095at2"/>
<feature type="domain" description="GS catalytic" evidence="10">
    <location>
        <begin position="151"/>
        <end position="551"/>
    </location>
</feature>
<dbReference type="EMBL" id="CP017253">
    <property type="protein sequence ID" value="AOR24886.1"/>
    <property type="molecule type" value="Genomic_DNA"/>
</dbReference>
<dbReference type="Gene3D" id="3.30.590.10">
    <property type="entry name" value="Glutamine synthetase/guanido kinase, catalytic domain"/>
    <property type="match status" value="1"/>
</dbReference>
<dbReference type="Pfam" id="PF00120">
    <property type="entry name" value="Gln-synt_C"/>
    <property type="match status" value="1"/>
</dbReference>
<dbReference type="InterPro" id="IPR027303">
    <property type="entry name" value="Gln_synth_gly_rich_site"/>
</dbReference>
<comment type="subcellular location">
    <subcellularLocation>
        <location evidence="1">Cytoplasm</location>
    </subcellularLocation>
</comment>
<dbReference type="SMART" id="SM01230">
    <property type="entry name" value="Gln-synt_C"/>
    <property type="match status" value="1"/>
</dbReference>
<evidence type="ECO:0000259" key="10">
    <source>
        <dbReference type="PROSITE" id="PS51987"/>
    </source>
</evidence>
<reference evidence="12" key="1">
    <citation type="submission" date="2016-09" db="EMBL/GenBank/DDBJ databases">
        <title>Genomics of Clostridium taeniosporum, an organism which forms endospores with ribbon-like appendages.</title>
        <authorList>
            <person name="Walker J.R."/>
        </authorList>
    </citation>
    <scope>NUCLEOTIDE SEQUENCE [LARGE SCALE GENOMIC DNA]</scope>
    <source>
        <strain evidence="12">1/k</strain>
    </source>
</reference>
<evidence type="ECO:0000256" key="2">
    <source>
        <dbReference type="ARBA" id="ARBA00009897"/>
    </source>
</evidence>
<gene>
    <name evidence="11" type="ORF">BGI42_00275</name>
</gene>
<dbReference type="SUPFAM" id="SSF55931">
    <property type="entry name" value="Glutamine synthetase/guanido kinase"/>
    <property type="match status" value="1"/>
</dbReference>
<dbReference type="RefSeq" id="WP_069681007.1">
    <property type="nucleotide sequence ID" value="NZ_CP017253.2"/>
</dbReference>
<dbReference type="PROSITE" id="PS00181">
    <property type="entry name" value="GLNA_ATP"/>
    <property type="match status" value="1"/>
</dbReference>
<dbReference type="GO" id="GO:0006542">
    <property type="term" value="P:glutamine biosynthetic process"/>
    <property type="evidence" value="ECO:0007669"/>
    <property type="project" value="TreeGrafter"/>
</dbReference>
<dbReference type="PANTHER" id="PTHR43407">
    <property type="entry name" value="GLUTAMINE SYNTHETASE"/>
    <property type="match status" value="1"/>
</dbReference>
<protein>
    <recommendedName>
        <fullName evidence="4">Glutamine synthetase</fullName>
        <ecNumber evidence="3">6.3.1.2</ecNumber>
    </recommendedName>
    <alternativeName>
        <fullName evidence="6">Glutamate--ammonia ligase</fullName>
    </alternativeName>
</protein>
<sequence>MNNLLYIIKKENHNAEDLNKILMENKQIKFISFVGIDLSGNDTDEKIPVKLFLENIDSYLNGIAVQTDGSSVVLPGIATLNNAKVDMVTDLDSKWFVDYNFNFIDSETNKPVGTLRIPCFLYHDNKPVDSRHILKASVSTVKETLSNLFKNKPELLNVYEITPNDIDDIIVTSATELEFWVKTPNENAEVEELSTSQVLHEHYWTRTKGAVRTALEETLLLMEHYGFEPEMGHKEVGGVRAKLNSSGNFDHVMEQIEIDWKYSNALQAADNELFVRILAQETFRRNGLEVTFMAKPIEEVAGSGMHTHLSISLKLKNGKIINIFNGPKNHFLSVIGYGAIMGILKNYEVVNPFVSSTNNSLKRLKPGFEAPVCIVTSLGKSPENPSRNRSILVGLIRDLDSPLATRFELRSPNPHTNTYIAMAVSFMSMLDGILYASNKTEDELLAELSKKPGEDAEYLEKERAYRSEEDVFEDFSEEERNKFFGKAPTTIYENLSQLDEYPKKVEILKKNDVMTTEIITSFKLATLQRWTTEIVHRIINNYIDEIRSFSPLHSLDKALDLDISNWMKINNLRLYIMKDTYTTESLFTKIKKAFSNKDYAKASELYIELEDKMKLLRDLYSSYKKNLLDI</sequence>
<evidence type="ECO:0000256" key="8">
    <source>
        <dbReference type="RuleBase" id="RU000384"/>
    </source>
</evidence>
<dbReference type="AlphaFoldDB" id="A0A1D7XNJ3"/>
<comment type="similarity">
    <text evidence="2 7 8">Belongs to the glutamine synthetase family.</text>
</comment>
<dbReference type="InterPro" id="IPR008146">
    <property type="entry name" value="Gln_synth_cat_dom"/>
</dbReference>
<dbReference type="GO" id="GO:0004356">
    <property type="term" value="F:glutamine synthetase activity"/>
    <property type="evidence" value="ECO:0007669"/>
    <property type="project" value="UniProtKB-EC"/>
</dbReference>
<keyword evidence="5" id="KW-0963">Cytoplasm</keyword>
<evidence type="ECO:0000313" key="11">
    <source>
        <dbReference type="EMBL" id="AOR24886.1"/>
    </source>
</evidence>
<dbReference type="KEGG" id="ctae:BGI42_00275"/>
<evidence type="ECO:0000256" key="1">
    <source>
        <dbReference type="ARBA" id="ARBA00004496"/>
    </source>
</evidence>